<sequence>VFMMSIEVSGSNDDGPSTADKVVAGAKDQEKGFPEMVDFHYKKLNCMRS</sequence>
<accession>A0A1R3GVM5</accession>
<comment type="caution">
    <text evidence="2">The sequence shown here is derived from an EMBL/GenBank/DDBJ whole genome shotgun (WGS) entry which is preliminary data.</text>
</comment>
<dbReference type="EMBL" id="AWUE01021470">
    <property type="protein sequence ID" value="OMO62129.1"/>
    <property type="molecule type" value="Genomic_DNA"/>
</dbReference>
<protein>
    <submittedName>
        <fullName evidence="2">Uncharacterized protein</fullName>
    </submittedName>
</protein>
<proteinExistence type="predicted"/>
<evidence type="ECO:0000313" key="2">
    <source>
        <dbReference type="EMBL" id="OMO62129.1"/>
    </source>
</evidence>
<name>A0A1R3GVM5_9ROSI</name>
<organism evidence="2 3">
    <name type="scientific">Corchorus olitorius</name>
    <dbReference type="NCBI Taxonomy" id="93759"/>
    <lineage>
        <taxon>Eukaryota</taxon>
        <taxon>Viridiplantae</taxon>
        <taxon>Streptophyta</taxon>
        <taxon>Embryophyta</taxon>
        <taxon>Tracheophyta</taxon>
        <taxon>Spermatophyta</taxon>
        <taxon>Magnoliopsida</taxon>
        <taxon>eudicotyledons</taxon>
        <taxon>Gunneridae</taxon>
        <taxon>Pentapetalae</taxon>
        <taxon>rosids</taxon>
        <taxon>malvids</taxon>
        <taxon>Malvales</taxon>
        <taxon>Malvaceae</taxon>
        <taxon>Grewioideae</taxon>
        <taxon>Apeibeae</taxon>
        <taxon>Corchorus</taxon>
    </lineage>
</organism>
<dbReference type="Proteomes" id="UP000187203">
    <property type="component" value="Unassembled WGS sequence"/>
</dbReference>
<dbReference type="AlphaFoldDB" id="A0A1R3GVM5"/>
<evidence type="ECO:0000256" key="1">
    <source>
        <dbReference type="SAM" id="MobiDB-lite"/>
    </source>
</evidence>
<evidence type="ECO:0000313" key="3">
    <source>
        <dbReference type="Proteomes" id="UP000187203"/>
    </source>
</evidence>
<gene>
    <name evidence="2" type="ORF">COLO4_33211</name>
</gene>
<reference evidence="3" key="1">
    <citation type="submission" date="2013-09" db="EMBL/GenBank/DDBJ databases">
        <title>Corchorus olitorius genome sequencing.</title>
        <authorList>
            <person name="Alam M."/>
            <person name="Haque M.S."/>
            <person name="Islam M.S."/>
            <person name="Emdad E.M."/>
            <person name="Islam M.M."/>
            <person name="Ahmed B."/>
            <person name="Halim A."/>
            <person name="Hossen Q.M.M."/>
            <person name="Hossain M.Z."/>
            <person name="Ahmed R."/>
            <person name="Khan M.M."/>
            <person name="Islam R."/>
            <person name="Rashid M.M."/>
            <person name="Khan S.A."/>
            <person name="Rahman M.S."/>
            <person name="Alam M."/>
            <person name="Yahiya A.S."/>
            <person name="Khan M.S."/>
            <person name="Azam M.S."/>
            <person name="Haque T."/>
            <person name="Lashkar M.Z.H."/>
            <person name="Akhand A.I."/>
            <person name="Morshed G."/>
            <person name="Roy S."/>
            <person name="Uddin K.S."/>
            <person name="Rabeya T."/>
            <person name="Hossain A.S."/>
            <person name="Chowdhury A."/>
            <person name="Snigdha A.R."/>
            <person name="Mortoza M.S."/>
            <person name="Matin S.A."/>
            <person name="Hoque S.M.E."/>
            <person name="Islam M.K."/>
            <person name="Roy D.K."/>
            <person name="Haider R."/>
            <person name="Moosa M.M."/>
            <person name="Elias S.M."/>
            <person name="Hasan A.M."/>
            <person name="Jahan S."/>
            <person name="Shafiuddin M."/>
            <person name="Mahmood N."/>
            <person name="Shommy N.S."/>
        </authorList>
    </citation>
    <scope>NUCLEOTIDE SEQUENCE [LARGE SCALE GENOMIC DNA]</scope>
    <source>
        <strain evidence="3">cv. O-4</strain>
    </source>
</reference>
<feature type="non-terminal residue" evidence="2">
    <location>
        <position position="1"/>
    </location>
</feature>
<keyword evidence="3" id="KW-1185">Reference proteome</keyword>
<feature type="region of interest" description="Disordered" evidence="1">
    <location>
        <begin position="1"/>
        <end position="20"/>
    </location>
</feature>